<accession>A0ABN7XGY8</accession>
<dbReference type="EMBL" id="CAJVQB010126881">
    <property type="protein sequence ID" value="CAG8853618.1"/>
    <property type="molecule type" value="Genomic_DNA"/>
</dbReference>
<evidence type="ECO:0000313" key="2">
    <source>
        <dbReference type="Proteomes" id="UP000789901"/>
    </source>
</evidence>
<keyword evidence="2" id="KW-1185">Reference proteome</keyword>
<protein>
    <submittedName>
        <fullName evidence="1">4241_t:CDS:1</fullName>
    </submittedName>
</protein>
<evidence type="ECO:0000313" key="1">
    <source>
        <dbReference type="EMBL" id="CAG8853618.1"/>
    </source>
</evidence>
<feature type="non-terminal residue" evidence="1">
    <location>
        <position position="45"/>
    </location>
</feature>
<feature type="non-terminal residue" evidence="1">
    <location>
        <position position="1"/>
    </location>
</feature>
<comment type="caution">
    <text evidence="1">The sequence shown here is derived from an EMBL/GenBank/DDBJ whole genome shotgun (WGS) entry which is preliminary data.</text>
</comment>
<sequence>NTQNLPGMTQSNINIVSHNNPAENLSNNELDDQFEVVTEDTIKEM</sequence>
<reference evidence="1 2" key="1">
    <citation type="submission" date="2021-06" db="EMBL/GenBank/DDBJ databases">
        <authorList>
            <person name="Kallberg Y."/>
            <person name="Tangrot J."/>
            <person name="Rosling A."/>
        </authorList>
    </citation>
    <scope>NUCLEOTIDE SEQUENCE [LARGE SCALE GENOMIC DNA]</scope>
    <source>
        <strain evidence="1 2">120-4 pot B 10/14</strain>
    </source>
</reference>
<gene>
    <name evidence="1" type="ORF">GMARGA_LOCUS42439</name>
</gene>
<name>A0ABN7XGY8_GIGMA</name>
<proteinExistence type="predicted"/>
<dbReference type="Proteomes" id="UP000789901">
    <property type="component" value="Unassembled WGS sequence"/>
</dbReference>
<organism evidence="1 2">
    <name type="scientific">Gigaspora margarita</name>
    <dbReference type="NCBI Taxonomy" id="4874"/>
    <lineage>
        <taxon>Eukaryota</taxon>
        <taxon>Fungi</taxon>
        <taxon>Fungi incertae sedis</taxon>
        <taxon>Mucoromycota</taxon>
        <taxon>Glomeromycotina</taxon>
        <taxon>Glomeromycetes</taxon>
        <taxon>Diversisporales</taxon>
        <taxon>Gigasporaceae</taxon>
        <taxon>Gigaspora</taxon>
    </lineage>
</organism>